<sequence length="197" mass="21121">ATSRHPLLGSPQHAQHLHRQFTTEWLQICEHAANQRDSAAAPAAAHCGRHVSLVVLGWASLLAGAPQAYREAHGLGFERLMASSVFKSRHLLRDAVDGIINRGFLTKDSPSAQHAAARAVLRGLIAGATAGFRLDGPMSNVHAALSLLARASFEGEALACARFWTSDYPHRRGCFHVLHAWLGAFPGSLGGILEMLA</sequence>
<feature type="non-terminal residue" evidence="1">
    <location>
        <position position="1"/>
    </location>
</feature>
<protein>
    <submittedName>
        <fullName evidence="1">Uncharacterized protein</fullName>
    </submittedName>
</protein>
<gene>
    <name evidence="1" type="ORF">PGLA2088_LOCUS16936</name>
</gene>
<proteinExistence type="predicted"/>
<name>A0A813J564_POLGL</name>
<reference evidence="1" key="1">
    <citation type="submission" date="2021-02" db="EMBL/GenBank/DDBJ databases">
        <authorList>
            <person name="Dougan E. K."/>
            <person name="Rhodes N."/>
            <person name="Thang M."/>
            <person name="Chan C."/>
        </authorList>
    </citation>
    <scope>NUCLEOTIDE SEQUENCE</scope>
</reference>
<evidence type="ECO:0000313" key="1">
    <source>
        <dbReference type="EMBL" id="CAE8668459.1"/>
    </source>
</evidence>
<evidence type="ECO:0000313" key="2">
    <source>
        <dbReference type="Proteomes" id="UP000626109"/>
    </source>
</evidence>
<dbReference type="AlphaFoldDB" id="A0A813J564"/>
<feature type="non-terminal residue" evidence="1">
    <location>
        <position position="197"/>
    </location>
</feature>
<dbReference type="Proteomes" id="UP000626109">
    <property type="component" value="Unassembled WGS sequence"/>
</dbReference>
<organism evidence="1 2">
    <name type="scientific">Polarella glacialis</name>
    <name type="common">Dinoflagellate</name>
    <dbReference type="NCBI Taxonomy" id="89957"/>
    <lineage>
        <taxon>Eukaryota</taxon>
        <taxon>Sar</taxon>
        <taxon>Alveolata</taxon>
        <taxon>Dinophyceae</taxon>
        <taxon>Suessiales</taxon>
        <taxon>Suessiaceae</taxon>
        <taxon>Polarella</taxon>
    </lineage>
</organism>
<accession>A0A813J564</accession>
<dbReference type="EMBL" id="CAJNNW010021788">
    <property type="protein sequence ID" value="CAE8668459.1"/>
    <property type="molecule type" value="Genomic_DNA"/>
</dbReference>
<comment type="caution">
    <text evidence="1">The sequence shown here is derived from an EMBL/GenBank/DDBJ whole genome shotgun (WGS) entry which is preliminary data.</text>
</comment>